<keyword evidence="7 10" id="KW-0464">Manganese</keyword>
<evidence type="ECO:0000256" key="4">
    <source>
        <dbReference type="ARBA" id="ARBA00022737"/>
    </source>
</evidence>
<evidence type="ECO:0000256" key="3">
    <source>
        <dbReference type="ARBA" id="ARBA00022723"/>
    </source>
</evidence>
<dbReference type="CDD" id="cd23767">
    <property type="entry name" value="IQCD"/>
    <property type="match status" value="1"/>
</dbReference>
<protein>
    <recommendedName>
        <fullName evidence="10">Serine/threonine-protein phosphatase with EF-hands</fullName>
        <ecNumber evidence="10">3.1.3.16</ecNumber>
    </recommendedName>
</protein>
<evidence type="ECO:0000256" key="1">
    <source>
        <dbReference type="ARBA" id="ARBA00001936"/>
    </source>
</evidence>
<evidence type="ECO:0000256" key="11">
    <source>
        <dbReference type="RuleBase" id="RU004273"/>
    </source>
</evidence>
<dbReference type="PRINTS" id="PR00114">
    <property type="entry name" value="STPHPHTASE"/>
</dbReference>
<dbReference type="Pfam" id="PF13499">
    <property type="entry name" value="EF-hand_7"/>
    <property type="match status" value="1"/>
</dbReference>
<dbReference type="SUPFAM" id="SSF56300">
    <property type="entry name" value="Metallo-dependent phosphatases"/>
    <property type="match status" value="1"/>
</dbReference>
<dbReference type="PROSITE" id="PS50096">
    <property type="entry name" value="IQ"/>
    <property type="match status" value="1"/>
</dbReference>
<comment type="catalytic activity">
    <reaction evidence="9 10 11">
        <text>O-phospho-L-threonyl-[protein] + H2O = L-threonyl-[protein] + phosphate</text>
        <dbReference type="Rhea" id="RHEA:47004"/>
        <dbReference type="Rhea" id="RHEA-COMP:11060"/>
        <dbReference type="Rhea" id="RHEA-COMP:11605"/>
        <dbReference type="ChEBI" id="CHEBI:15377"/>
        <dbReference type="ChEBI" id="CHEBI:30013"/>
        <dbReference type="ChEBI" id="CHEBI:43474"/>
        <dbReference type="ChEBI" id="CHEBI:61977"/>
        <dbReference type="EC" id="3.1.3.16"/>
    </reaction>
</comment>
<feature type="domain" description="EF-hand" evidence="12">
    <location>
        <begin position="589"/>
        <end position="624"/>
    </location>
</feature>
<reference evidence="13 14" key="1">
    <citation type="submission" date="2018-04" db="EMBL/GenBank/DDBJ databases">
        <title>The genome of golden apple snail Pomacea canaliculata provides insight into stress tolerance and invasive adaptation.</title>
        <authorList>
            <person name="Liu C."/>
            <person name="Liu B."/>
            <person name="Ren Y."/>
            <person name="Zhang Y."/>
            <person name="Wang H."/>
            <person name="Li S."/>
            <person name="Jiang F."/>
            <person name="Yin L."/>
            <person name="Zhang G."/>
            <person name="Qian W."/>
            <person name="Fan W."/>
        </authorList>
    </citation>
    <scope>NUCLEOTIDE SEQUENCE [LARGE SCALE GENOMIC DNA]</scope>
    <source>
        <strain evidence="13">SZHN2017</strain>
        <tissue evidence="13">Muscle</tissue>
    </source>
</reference>
<dbReference type="EC" id="3.1.3.16" evidence="10"/>
<evidence type="ECO:0000259" key="12">
    <source>
        <dbReference type="PROSITE" id="PS50222"/>
    </source>
</evidence>
<dbReference type="OrthoDB" id="442428at2759"/>
<dbReference type="CDD" id="cd00051">
    <property type="entry name" value="EFh"/>
    <property type="match status" value="1"/>
</dbReference>
<dbReference type="GO" id="GO:0004722">
    <property type="term" value="F:protein serine/threonine phosphatase activity"/>
    <property type="evidence" value="ECO:0007669"/>
    <property type="project" value="UniProtKB-EC"/>
</dbReference>
<dbReference type="PROSITE" id="PS50222">
    <property type="entry name" value="EF_HAND_2"/>
    <property type="match status" value="2"/>
</dbReference>
<evidence type="ECO:0000256" key="9">
    <source>
        <dbReference type="ARBA" id="ARBA00048336"/>
    </source>
</evidence>
<dbReference type="Pfam" id="PF00612">
    <property type="entry name" value="IQ"/>
    <property type="match status" value="1"/>
</dbReference>
<comment type="cofactor">
    <cofactor evidence="1">
        <name>Mn(2+)</name>
        <dbReference type="ChEBI" id="CHEBI:29035"/>
    </cofactor>
</comment>
<dbReference type="SMART" id="SM00156">
    <property type="entry name" value="PP2Ac"/>
    <property type="match status" value="1"/>
</dbReference>
<dbReference type="STRING" id="400727.A0A2T7PP07"/>
<sequence length="664" mass="76253">MKAALLIQRWYRRYMARLEIRRRTTWNIFQSIEYAGEQDQIKLYNFFNSMMTHFSVDNANQVRIIKAFSEEQRRSLSAGTIMSDEMEAEDKELMNSIDPDSISVSSSYKGPHVTFPITQNSVFALLQAFKTKQVLHVKYLLQLLHECRRVLRQRGNINRATTAIAHQLTVCGDLHGKLDDLYMIFHKNGLPSVDNPYVFNGDFVDRGNHSIEVAIILFACFLCSPNEVYLNRGNHEDHMMNLRYGFIKEIMRKYKEHATKVIMMFEDVFSWLPLATVIDDKILVVHGGISDDTDLEFLQTVDRHKFVSVLRPPGSMKMTTVDIQQLEMNEIQEWKQMLDILWSDPKNIKGAAPNSFRGGGCYFGPDVTKDVLDAHNLTLLIRSHECKPDGFEYTHDNRVLTIFSASNYYEEGSNKGAYVKILDNDLNPHIVQYVAGSTSRRKITFTQRIGKLESSALHSLRERFLACKPLLTKEFQKFDQENKGLISPVDWCSAMEAVIGMDVPWRLMRSRLVQTAPEGLVIYQSTFHDLTFDRHQDETIMSVTETLYRHKDILETIFRIFDKDNSGFISMAEFEEACSILMRHATIPLLESQISDVARSLDLNNDGHIDFNEFLEAFRIVDQDSLLKSPDSENIIDDGIEAQVAEDTPVKVVSTKGQEESVTS</sequence>
<comment type="caution">
    <text evidence="13">The sequence shown here is derived from an EMBL/GenBank/DDBJ whole genome shotgun (WGS) entry which is preliminary data.</text>
</comment>
<accession>A0A2T7PP07</accession>
<dbReference type="InterPro" id="IPR051134">
    <property type="entry name" value="PPP_phosphatase"/>
</dbReference>
<dbReference type="PANTHER" id="PTHR45668:SF3">
    <property type="entry name" value="SERINE_THREONINE-PROTEIN PHOSPHATASE RDGC"/>
    <property type="match status" value="1"/>
</dbReference>
<dbReference type="InterPro" id="IPR018247">
    <property type="entry name" value="EF_Hand_1_Ca_BS"/>
</dbReference>
<dbReference type="Pfam" id="PF00149">
    <property type="entry name" value="Metallophos"/>
    <property type="match status" value="1"/>
</dbReference>
<dbReference type="SMART" id="SM00054">
    <property type="entry name" value="EFh"/>
    <property type="match status" value="3"/>
</dbReference>
<dbReference type="Pfam" id="PF08321">
    <property type="entry name" value="PPP5"/>
    <property type="match status" value="1"/>
</dbReference>
<dbReference type="GO" id="GO:0005506">
    <property type="term" value="F:iron ion binding"/>
    <property type="evidence" value="ECO:0007669"/>
    <property type="project" value="UniProtKB-UniRule"/>
</dbReference>
<evidence type="ECO:0000256" key="5">
    <source>
        <dbReference type="ARBA" id="ARBA00022801"/>
    </source>
</evidence>
<dbReference type="GO" id="GO:0050906">
    <property type="term" value="P:detection of stimulus involved in sensory perception"/>
    <property type="evidence" value="ECO:0007669"/>
    <property type="project" value="UniProtKB-UniRule"/>
</dbReference>
<dbReference type="Gene3D" id="3.60.21.10">
    <property type="match status" value="1"/>
</dbReference>
<dbReference type="PROSITE" id="PS00018">
    <property type="entry name" value="EF_HAND_1"/>
    <property type="match status" value="2"/>
</dbReference>
<keyword evidence="3 10" id="KW-0479">Metal-binding</keyword>
<comment type="catalytic activity">
    <reaction evidence="8">
        <text>O-phospho-L-seryl-[protein] + H2O = L-seryl-[protein] + phosphate</text>
        <dbReference type="Rhea" id="RHEA:20629"/>
        <dbReference type="Rhea" id="RHEA-COMP:9863"/>
        <dbReference type="Rhea" id="RHEA-COMP:11604"/>
        <dbReference type="ChEBI" id="CHEBI:15377"/>
        <dbReference type="ChEBI" id="CHEBI:29999"/>
        <dbReference type="ChEBI" id="CHEBI:43474"/>
        <dbReference type="ChEBI" id="CHEBI:83421"/>
        <dbReference type="EC" id="3.1.3.16"/>
    </reaction>
</comment>
<gene>
    <name evidence="13" type="ORF">C0Q70_06422</name>
</gene>
<organism evidence="13 14">
    <name type="scientific">Pomacea canaliculata</name>
    <name type="common">Golden apple snail</name>
    <dbReference type="NCBI Taxonomy" id="400727"/>
    <lineage>
        <taxon>Eukaryota</taxon>
        <taxon>Metazoa</taxon>
        <taxon>Spiralia</taxon>
        <taxon>Lophotrochozoa</taxon>
        <taxon>Mollusca</taxon>
        <taxon>Gastropoda</taxon>
        <taxon>Caenogastropoda</taxon>
        <taxon>Architaenioglossa</taxon>
        <taxon>Ampullarioidea</taxon>
        <taxon>Ampullariidae</taxon>
        <taxon>Pomacea</taxon>
    </lineage>
</organism>
<dbReference type="InterPro" id="IPR029052">
    <property type="entry name" value="Metallo-depent_PP-like"/>
</dbReference>
<name>A0A2T7PP07_POMCA</name>
<dbReference type="Gene3D" id="1.10.238.10">
    <property type="entry name" value="EF-hand"/>
    <property type="match status" value="1"/>
</dbReference>
<evidence type="ECO:0000313" key="13">
    <source>
        <dbReference type="EMBL" id="PVD35141.1"/>
    </source>
</evidence>
<proteinExistence type="inferred from homology"/>
<dbReference type="InterPro" id="IPR004843">
    <property type="entry name" value="Calcineurin-like_PHP"/>
</dbReference>
<evidence type="ECO:0000256" key="10">
    <source>
        <dbReference type="PIRNR" id="PIRNR000912"/>
    </source>
</evidence>
<keyword evidence="4" id="KW-0677">Repeat</keyword>
<evidence type="ECO:0000313" key="14">
    <source>
        <dbReference type="Proteomes" id="UP000245119"/>
    </source>
</evidence>
<dbReference type="InterPro" id="IPR012008">
    <property type="entry name" value="Ser/Thr-Pase_EF-hand_contain"/>
</dbReference>
<evidence type="ECO:0000256" key="2">
    <source>
        <dbReference type="ARBA" id="ARBA00008294"/>
    </source>
</evidence>
<dbReference type="InterPro" id="IPR002048">
    <property type="entry name" value="EF_hand_dom"/>
</dbReference>
<evidence type="ECO:0000256" key="7">
    <source>
        <dbReference type="ARBA" id="ARBA00023211"/>
    </source>
</evidence>
<evidence type="ECO:0000256" key="8">
    <source>
        <dbReference type="ARBA" id="ARBA00047761"/>
    </source>
</evidence>
<keyword evidence="5 10" id="KW-0378">Hydrolase</keyword>
<dbReference type="PROSITE" id="PS00125">
    <property type="entry name" value="SER_THR_PHOSPHATASE"/>
    <property type="match status" value="1"/>
</dbReference>
<dbReference type="InterPro" id="IPR000048">
    <property type="entry name" value="IQ_motif_EF-hand-BS"/>
</dbReference>
<dbReference type="PANTHER" id="PTHR45668">
    <property type="entry name" value="SERINE/THREONINE-PROTEIN PHOSPHATASE 5-RELATED"/>
    <property type="match status" value="1"/>
</dbReference>
<evidence type="ECO:0000256" key="6">
    <source>
        <dbReference type="ARBA" id="ARBA00022837"/>
    </source>
</evidence>
<dbReference type="EMBL" id="PZQS01000003">
    <property type="protein sequence ID" value="PVD35141.1"/>
    <property type="molecule type" value="Genomic_DNA"/>
</dbReference>
<dbReference type="GO" id="GO:0005509">
    <property type="term" value="F:calcium ion binding"/>
    <property type="evidence" value="ECO:0007669"/>
    <property type="project" value="UniProtKB-UniRule"/>
</dbReference>
<dbReference type="Proteomes" id="UP000245119">
    <property type="component" value="Linkage Group LG3"/>
</dbReference>
<dbReference type="SUPFAM" id="SSF47473">
    <property type="entry name" value="EF-hand"/>
    <property type="match status" value="1"/>
</dbReference>
<dbReference type="PIRSF" id="PIRSF000912">
    <property type="entry name" value="PPEF"/>
    <property type="match status" value="1"/>
</dbReference>
<dbReference type="AlphaFoldDB" id="A0A2T7PP07"/>
<feature type="domain" description="EF-hand" evidence="12">
    <location>
        <begin position="549"/>
        <end position="584"/>
    </location>
</feature>
<keyword evidence="14" id="KW-1185">Reference proteome</keyword>
<comment type="similarity">
    <text evidence="2 10 11">Belongs to the PPP phosphatase family.</text>
</comment>
<dbReference type="InterPro" id="IPR006186">
    <property type="entry name" value="Ser/Thr-sp_prot-phosphatase"/>
</dbReference>
<dbReference type="InterPro" id="IPR011992">
    <property type="entry name" value="EF-hand-dom_pair"/>
</dbReference>
<dbReference type="InterPro" id="IPR013235">
    <property type="entry name" value="PPP_dom"/>
</dbReference>
<dbReference type="GO" id="GO:0030145">
    <property type="term" value="F:manganese ion binding"/>
    <property type="evidence" value="ECO:0007669"/>
    <property type="project" value="UniProtKB-UniRule"/>
</dbReference>
<keyword evidence="6" id="KW-0106">Calcium</keyword>